<dbReference type="SUPFAM" id="SSF50630">
    <property type="entry name" value="Acid proteases"/>
    <property type="match status" value="1"/>
</dbReference>
<accession>A0A177B0J9</accession>
<evidence type="ECO:0000313" key="1">
    <source>
        <dbReference type="EMBL" id="OAF66954.1"/>
    </source>
</evidence>
<proteinExistence type="predicted"/>
<comment type="caution">
    <text evidence="1">The sequence shown here is derived from an EMBL/GenBank/DDBJ whole genome shotgun (WGS) entry which is preliminary data.</text>
</comment>
<dbReference type="InterPro" id="IPR021109">
    <property type="entry name" value="Peptidase_aspartic_dom_sf"/>
</dbReference>
<name>A0A177B0J9_9BILA</name>
<organism evidence="1 2">
    <name type="scientific">Intoshia linei</name>
    <dbReference type="NCBI Taxonomy" id="1819745"/>
    <lineage>
        <taxon>Eukaryota</taxon>
        <taxon>Metazoa</taxon>
        <taxon>Spiralia</taxon>
        <taxon>Lophotrochozoa</taxon>
        <taxon>Mesozoa</taxon>
        <taxon>Orthonectida</taxon>
        <taxon>Rhopaluridae</taxon>
        <taxon>Intoshia</taxon>
    </lineage>
</organism>
<keyword evidence="2" id="KW-1185">Reference proteome</keyword>
<gene>
    <name evidence="1" type="ORF">A3Q56_05311</name>
</gene>
<dbReference type="OrthoDB" id="2724242at2759"/>
<dbReference type="Proteomes" id="UP000078046">
    <property type="component" value="Unassembled WGS sequence"/>
</dbReference>
<sequence length="180" mass="20496">MKNLNTRIENNSTLLIWRINAEKINLSYELREPITLTYNTEKVSTEILIDTGSSVNLINIETLQKFFSIPKLVPSSIKLLAANGTVINHLGIVEFKINNEVIKFFIAKCKSNILGLRDNLKLKFICLAVNIIETDDSSTEDKINYSKFLKLTQVYKNIFNSKPGTIKNSQHKIELIGDHK</sequence>
<evidence type="ECO:0000313" key="2">
    <source>
        <dbReference type="Proteomes" id="UP000078046"/>
    </source>
</evidence>
<protein>
    <recommendedName>
        <fullName evidence="3">Peptidase A2 domain-containing protein</fullName>
    </recommendedName>
</protein>
<evidence type="ECO:0008006" key="3">
    <source>
        <dbReference type="Google" id="ProtNLM"/>
    </source>
</evidence>
<dbReference type="AlphaFoldDB" id="A0A177B0J9"/>
<dbReference type="CDD" id="cd00303">
    <property type="entry name" value="retropepsin_like"/>
    <property type="match status" value="1"/>
</dbReference>
<reference evidence="1 2" key="1">
    <citation type="submission" date="2016-04" db="EMBL/GenBank/DDBJ databases">
        <title>The genome of Intoshia linei affirms orthonectids as highly simplified spiralians.</title>
        <authorList>
            <person name="Mikhailov K.V."/>
            <person name="Slusarev G.S."/>
            <person name="Nikitin M.A."/>
            <person name="Logacheva M.D."/>
            <person name="Penin A."/>
            <person name="Aleoshin V."/>
            <person name="Panchin Y.V."/>
        </authorList>
    </citation>
    <scope>NUCLEOTIDE SEQUENCE [LARGE SCALE GENOMIC DNA]</scope>
    <source>
        <strain evidence="1">Intl2013</strain>
        <tissue evidence="1">Whole animal</tissue>
    </source>
</reference>
<dbReference type="EMBL" id="LWCA01000783">
    <property type="protein sequence ID" value="OAF66954.1"/>
    <property type="molecule type" value="Genomic_DNA"/>
</dbReference>
<feature type="non-terminal residue" evidence="1">
    <location>
        <position position="180"/>
    </location>
</feature>